<dbReference type="AlphaFoldDB" id="A0A0F3RT61"/>
<comment type="caution">
    <text evidence="2">The sequence shown here is derived from an EMBL/GenBank/DDBJ whole genome shotgun (WGS) entry which is preliminary data.</text>
</comment>
<accession>A0A0F3RT61</accession>
<evidence type="ECO:0000259" key="1">
    <source>
        <dbReference type="PROSITE" id="PS50943"/>
    </source>
</evidence>
<dbReference type="RefSeq" id="WP_045806914.1">
    <property type="nucleotide sequence ID" value="NZ_JZCR01000009.1"/>
</dbReference>
<name>A0A0F3RT61_9LACO</name>
<dbReference type="Pfam" id="PF01381">
    <property type="entry name" value="HTH_3"/>
    <property type="match status" value="1"/>
</dbReference>
<dbReference type="SMART" id="SM00530">
    <property type="entry name" value="HTH_XRE"/>
    <property type="match status" value="1"/>
</dbReference>
<dbReference type="EMBL" id="JZCR01000009">
    <property type="protein sequence ID" value="KJW13213.1"/>
    <property type="molecule type" value="Genomic_DNA"/>
</dbReference>
<sequence length="83" mass="9674">MELGQRIRSARKQQNMTQAHLAQLVGVDPWVVDRWEGGICAPAPAQLDRVNRILRLHLEARYRVATVRGKRRSWWPWSAKEDS</sequence>
<reference evidence="2 3" key="1">
    <citation type="submission" date="2015-03" db="EMBL/GenBank/DDBJ databases">
        <authorList>
            <person name="Zheng J."/>
            <person name="Ganezle M."/>
        </authorList>
    </citation>
    <scope>NUCLEOTIDE SEQUENCE [LARGE SCALE GENOMIC DNA]</scope>
    <source>
        <strain evidence="2 3">LP38</strain>
    </source>
</reference>
<dbReference type="InterPro" id="IPR001387">
    <property type="entry name" value="Cro/C1-type_HTH"/>
</dbReference>
<dbReference type="SUPFAM" id="SSF47413">
    <property type="entry name" value="lambda repressor-like DNA-binding domains"/>
    <property type="match status" value="1"/>
</dbReference>
<dbReference type="GO" id="GO:0003677">
    <property type="term" value="F:DNA binding"/>
    <property type="evidence" value="ECO:0007669"/>
    <property type="project" value="InterPro"/>
</dbReference>
<dbReference type="Gene3D" id="1.10.260.40">
    <property type="entry name" value="lambda repressor-like DNA-binding domains"/>
    <property type="match status" value="1"/>
</dbReference>
<dbReference type="PATRIC" id="fig|216463.3.peg.2670"/>
<dbReference type="CDD" id="cd00093">
    <property type="entry name" value="HTH_XRE"/>
    <property type="match status" value="1"/>
</dbReference>
<organism evidence="2 3">
    <name type="scientific">Levilactobacillus spicheri</name>
    <dbReference type="NCBI Taxonomy" id="216463"/>
    <lineage>
        <taxon>Bacteria</taxon>
        <taxon>Bacillati</taxon>
        <taxon>Bacillota</taxon>
        <taxon>Bacilli</taxon>
        <taxon>Lactobacillales</taxon>
        <taxon>Lactobacillaceae</taxon>
        <taxon>Levilactobacillus</taxon>
    </lineage>
</organism>
<gene>
    <name evidence="2" type="ORF">VC81_04205</name>
</gene>
<dbReference type="InterPro" id="IPR010982">
    <property type="entry name" value="Lambda_DNA-bd_dom_sf"/>
</dbReference>
<evidence type="ECO:0000313" key="3">
    <source>
        <dbReference type="Proteomes" id="UP000033491"/>
    </source>
</evidence>
<evidence type="ECO:0000313" key="2">
    <source>
        <dbReference type="EMBL" id="KJW13213.1"/>
    </source>
</evidence>
<protein>
    <recommendedName>
        <fullName evidence="1">HTH cro/C1-type domain-containing protein</fullName>
    </recommendedName>
</protein>
<dbReference type="PROSITE" id="PS50943">
    <property type="entry name" value="HTH_CROC1"/>
    <property type="match status" value="1"/>
</dbReference>
<feature type="domain" description="HTH cro/C1-type" evidence="1">
    <location>
        <begin position="7"/>
        <end position="61"/>
    </location>
</feature>
<proteinExistence type="predicted"/>
<dbReference type="Proteomes" id="UP000033491">
    <property type="component" value="Unassembled WGS sequence"/>
</dbReference>